<evidence type="ECO:0000256" key="1">
    <source>
        <dbReference type="ARBA" id="ARBA00022676"/>
    </source>
</evidence>
<dbReference type="Proteomes" id="UP000186309">
    <property type="component" value="Chromosome"/>
</dbReference>
<sequence length="450" mass="50134">MSRSPTDLKPVTTGRYRYSKWRWRVLVRALDAAGGLAAPIWRRLRPPRSVASPRRILIVQLDHLGDAVLTAPLIAQLQAAYPEATIDVLASPSNHEVFESNRNIDRVRIAERTWFERTPGRRGLLREVWRLGRSLRGEDYDLGIDVRGDVLSILVLALGGVARRVGFAMGGGAFLLTDVAEWTAGRHEVRSRLALLEPLGIEPDTTARAAVHIQDEDRMLIAAKLLEAWPRRASAGRRHEATVHTAAGREHDEWRGARSTAVHPDDSAGWLHAERFSPQPPLLAVHLGAGTSAKRWPKGHWKTLIERFLEDGWRIVIVGGPEDPPLTRVLTPHDRLIDWSGRLSVTQTTALLERADLFIGADSGPAHLAASAGVASVILFSGTNNPLQWRPWSKHSLVLRKRVPCGPCHQKTCPLAEHLCMAGLDPDRVYRASRRWWARTQQAQSPYNPS</sequence>
<dbReference type="STRING" id="1387353.BSF38_04476"/>
<evidence type="ECO:0000256" key="2">
    <source>
        <dbReference type="ARBA" id="ARBA00022679"/>
    </source>
</evidence>
<dbReference type="Pfam" id="PF01075">
    <property type="entry name" value="Glyco_transf_9"/>
    <property type="match status" value="1"/>
</dbReference>
<name>A0A1U7CVD7_9BACT</name>
<dbReference type="AlphaFoldDB" id="A0A1U7CVD7"/>
<proteinExistence type="predicted"/>
<keyword evidence="5" id="KW-1185">Reference proteome</keyword>
<dbReference type="PANTHER" id="PTHR30160">
    <property type="entry name" value="TETRAACYLDISACCHARIDE 4'-KINASE-RELATED"/>
    <property type="match status" value="1"/>
</dbReference>
<evidence type="ECO:0000313" key="5">
    <source>
        <dbReference type="Proteomes" id="UP000186309"/>
    </source>
</evidence>
<feature type="region of interest" description="Disordered" evidence="3">
    <location>
        <begin position="237"/>
        <end position="256"/>
    </location>
</feature>
<evidence type="ECO:0000256" key="3">
    <source>
        <dbReference type="SAM" id="MobiDB-lite"/>
    </source>
</evidence>
<keyword evidence="2 4" id="KW-0808">Transferase</keyword>
<protein>
    <submittedName>
        <fullName evidence="4">GT9 family glycosyltransferase</fullName>
    </submittedName>
</protein>
<dbReference type="GO" id="GO:0009244">
    <property type="term" value="P:lipopolysaccharide core region biosynthetic process"/>
    <property type="evidence" value="ECO:0007669"/>
    <property type="project" value="TreeGrafter"/>
</dbReference>
<dbReference type="RefSeq" id="WP_076349347.1">
    <property type="nucleotide sequence ID" value="NZ_CP019082.1"/>
</dbReference>
<dbReference type="InterPro" id="IPR051199">
    <property type="entry name" value="LPS_LOS_Heptosyltrfase"/>
</dbReference>
<gene>
    <name evidence="4" type="ORF">BSF38_04476</name>
</gene>
<dbReference type="KEGG" id="pbor:BSF38_04476"/>
<dbReference type="InterPro" id="IPR002201">
    <property type="entry name" value="Glyco_trans_9"/>
</dbReference>
<dbReference type="GO" id="GO:0008713">
    <property type="term" value="F:ADP-heptose-lipopolysaccharide heptosyltransferase activity"/>
    <property type="evidence" value="ECO:0007669"/>
    <property type="project" value="TreeGrafter"/>
</dbReference>
<reference evidence="5" key="1">
    <citation type="submission" date="2016-12" db="EMBL/GenBank/DDBJ databases">
        <title>Comparative genomics of four Isosphaeraceae planctomycetes: a common pool of plasmids and glycoside hydrolase genes.</title>
        <authorList>
            <person name="Ivanova A."/>
        </authorList>
    </citation>
    <scope>NUCLEOTIDE SEQUENCE [LARGE SCALE GENOMIC DNA]</scope>
    <source>
        <strain evidence="5">PX4</strain>
    </source>
</reference>
<evidence type="ECO:0000313" key="4">
    <source>
        <dbReference type="EMBL" id="APW62920.1"/>
    </source>
</evidence>
<dbReference type="SUPFAM" id="SSF53756">
    <property type="entry name" value="UDP-Glycosyltransferase/glycogen phosphorylase"/>
    <property type="match status" value="2"/>
</dbReference>
<dbReference type="CDD" id="cd03789">
    <property type="entry name" value="GT9_LPS_heptosyltransferase"/>
    <property type="match status" value="1"/>
</dbReference>
<dbReference type="EMBL" id="CP019082">
    <property type="protein sequence ID" value="APW62920.1"/>
    <property type="molecule type" value="Genomic_DNA"/>
</dbReference>
<keyword evidence="1" id="KW-0328">Glycosyltransferase</keyword>
<accession>A0A1U7CVD7</accession>
<dbReference type="OrthoDB" id="9797795at2"/>
<dbReference type="Gene3D" id="3.40.50.2000">
    <property type="entry name" value="Glycogen Phosphorylase B"/>
    <property type="match status" value="2"/>
</dbReference>
<organism evidence="4 5">
    <name type="scientific">Paludisphaera borealis</name>
    <dbReference type="NCBI Taxonomy" id="1387353"/>
    <lineage>
        <taxon>Bacteria</taxon>
        <taxon>Pseudomonadati</taxon>
        <taxon>Planctomycetota</taxon>
        <taxon>Planctomycetia</taxon>
        <taxon>Isosphaerales</taxon>
        <taxon>Isosphaeraceae</taxon>
        <taxon>Paludisphaera</taxon>
    </lineage>
</organism>
<dbReference type="GO" id="GO:0005829">
    <property type="term" value="C:cytosol"/>
    <property type="evidence" value="ECO:0007669"/>
    <property type="project" value="TreeGrafter"/>
</dbReference>